<reference evidence="2 3" key="1">
    <citation type="submission" date="2014-04" db="EMBL/GenBank/DDBJ databases">
        <title>Whole genome sequence of 'Brachyspira hampsonii' D13-03603F2.</title>
        <authorList>
            <person name="Patterson A.H."/>
            <person name="Chaban B."/>
            <person name="Fernando C."/>
            <person name="Harding J.C."/>
            <person name="Hill J.E."/>
        </authorList>
    </citation>
    <scope>NUCLEOTIDE SEQUENCE [LARGE SCALE GENOMIC DNA]</scope>
    <source>
        <strain evidence="2 3">D13-03603F2</strain>
    </source>
</reference>
<feature type="domain" description="Antitoxin SocA-like Panacea" evidence="1">
    <location>
        <begin position="27"/>
        <end position="123"/>
    </location>
</feature>
<dbReference type="InterPro" id="IPR025272">
    <property type="entry name" value="SocA_Panacea"/>
</dbReference>
<name>A0ABX5B8E6_9SPIR</name>
<comment type="caution">
    <text evidence="2">The sequence shown here is derived from an EMBL/GenBank/DDBJ whole genome shotgun (WGS) entry which is preliminary data.</text>
</comment>
<sequence length="197" mass="23174">MKLSKDEKVVLYTMLKFKDIPIGMLGLNKLLYDCELNSVDLNGKTLTNLDFIHYNLGPMVKELYDIVRKFADFDKKNYVYGEEIKEEEDTSNFTVKKEYLNNDIDFDFSEEDKKILDNVLDEWLDRCTQGRIPMSSLINVAYMTEPLLETPFNEKIDLMKYGKNSQISEVLIHHKEMKQIIKNAKKYQDELLDFIDG</sequence>
<dbReference type="Pfam" id="PF13274">
    <property type="entry name" value="SocA_Panacea"/>
    <property type="match status" value="1"/>
</dbReference>
<evidence type="ECO:0000259" key="1">
    <source>
        <dbReference type="Pfam" id="PF13274"/>
    </source>
</evidence>
<protein>
    <recommendedName>
        <fullName evidence="1">Antitoxin SocA-like Panacea domain-containing protein</fullName>
    </recommendedName>
</protein>
<gene>
    <name evidence="2" type="ORF">DJ52_01730</name>
</gene>
<proteinExistence type="predicted"/>
<dbReference type="RefSeq" id="WP_104617905.1">
    <property type="nucleotide sequence ID" value="NZ_JJMJ01000028.1"/>
</dbReference>
<evidence type="ECO:0000313" key="2">
    <source>
        <dbReference type="EMBL" id="PPS22941.1"/>
    </source>
</evidence>
<dbReference type="EMBL" id="JJMJ01000028">
    <property type="protein sequence ID" value="PPS22941.1"/>
    <property type="molecule type" value="Genomic_DNA"/>
</dbReference>
<accession>A0ABX5B8E6</accession>
<evidence type="ECO:0000313" key="3">
    <source>
        <dbReference type="Proteomes" id="UP000238924"/>
    </source>
</evidence>
<organism evidence="2 3">
    <name type="scientific">Brachyspira murdochii</name>
    <dbReference type="NCBI Taxonomy" id="84378"/>
    <lineage>
        <taxon>Bacteria</taxon>
        <taxon>Pseudomonadati</taxon>
        <taxon>Spirochaetota</taxon>
        <taxon>Spirochaetia</taxon>
        <taxon>Brachyspirales</taxon>
        <taxon>Brachyspiraceae</taxon>
        <taxon>Brachyspira</taxon>
    </lineage>
</organism>
<dbReference type="Proteomes" id="UP000238924">
    <property type="component" value="Unassembled WGS sequence"/>
</dbReference>
<keyword evidence="3" id="KW-1185">Reference proteome</keyword>